<dbReference type="eggNOG" id="COG3290">
    <property type="taxonomic scope" value="Bacteria"/>
</dbReference>
<keyword evidence="5" id="KW-1185">Reference proteome</keyword>
<keyword evidence="1" id="KW-0175">Coiled coil</keyword>
<evidence type="ECO:0000313" key="4">
    <source>
        <dbReference type="EMBL" id="EMZ19104.1"/>
    </source>
</evidence>
<feature type="transmembrane region" description="Helical" evidence="2">
    <location>
        <begin position="206"/>
        <end position="232"/>
    </location>
</feature>
<evidence type="ECO:0000259" key="3">
    <source>
        <dbReference type="Pfam" id="PF14501"/>
    </source>
</evidence>
<dbReference type="HOGENOM" id="CLU_046138_5_0_9"/>
<keyword evidence="2" id="KW-0812">Transmembrane</keyword>
<gene>
    <name evidence="4" type="ORF">C823_05656</name>
</gene>
<keyword evidence="2" id="KW-0472">Membrane</keyword>
<evidence type="ECO:0000313" key="5">
    <source>
        <dbReference type="Proteomes" id="UP000012589"/>
    </source>
</evidence>
<evidence type="ECO:0000256" key="2">
    <source>
        <dbReference type="SAM" id="Phobius"/>
    </source>
</evidence>
<dbReference type="InterPro" id="IPR032834">
    <property type="entry name" value="NatK-like_C"/>
</dbReference>
<dbReference type="Pfam" id="PF14501">
    <property type="entry name" value="HATPase_c_5"/>
    <property type="match status" value="1"/>
</dbReference>
<name>N2A405_9FIRM</name>
<dbReference type="OrthoDB" id="1656061at2"/>
<dbReference type="AlphaFoldDB" id="N2A405"/>
<organism evidence="4 5">
    <name type="scientific">Eubacterium plexicaudatum ASF492</name>
    <dbReference type="NCBI Taxonomy" id="1235802"/>
    <lineage>
        <taxon>Bacteria</taxon>
        <taxon>Bacillati</taxon>
        <taxon>Bacillota</taxon>
        <taxon>Clostridia</taxon>
        <taxon>Eubacteriales</taxon>
        <taxon>Eubacteriaceae</taxon>
        <taxon>Eubacterium</taxon>
    </lineage>
</organism>
<dbReference type="PATRIC" id="fig|1235802.3.peg.5977"/>
<dbReference type="Proteomes" id="UP000012589">
    <property type="component" value="Unassembled WGS sequence"/>
</dbReference>
<feature type="transmembrane region" description="Helical" evidence="2">
    <location>
        <begin position="41"/>
        <end position="63"/>
    </location>
</feature>
<feature type="transmembrane region" description="Helical" evidence="2">
    <location>
        <begin position="133"/>
        <end position="156"/>
    </location>
</feature>
<dbReference type="PANTHER" id="PTHR40448">
    <property type="entry name" value="TWO-COMPONENT SENSOR HISTIDINE KINASE"/>
    <property type="match status" value="1"/>
</dbReference>
<dbReference type="PANTHER" id="PTHR40448:SF1">
    <property type="entry name" value="TWO-COMPONENT SENSOR HISTIDINE KINASE"/>
    <property type="match status" value="1"/>
</dbReference>
<keyword evidence="2" id="KW-1133">Transmembrane helix</keyword>
<dbReference type="GO" id="GO:0042802">
    <property type="term" value="F:identical protein binding"/>
    <property type="evidence" value="ECO:0007669"/>
    <property type="project" value="TreeGrafter"/>
</dbReference>
<sequence length="455" mass="51155">MPLSFRLFSVGFSFVCFGAGLYALASGILGKKIKTLPGLIYTVYFLFANALILVAEIVVTVYADEYKNVFGLLNGTIGNLLHSIVLALVLRRFLGADFWQGLAAAFLGSFIAYTANSVLMEATSYYSPTFGGIYLYAFITIYIPFMAVLLVAAMIVPILRKSGFYRYYSHLFSRKSWAVGILLLSFLLMCVWQVQDWLYPDTTPGIGYQIFFIALIVIALFWVQFLAMYAAGQDKIRAQEEMIAQHQAHMELLEELQQEIRAFRHDFTNLFSGLTLQAQEGDLAGIRNFMRKTSSYFDQKLGQEIQQMDGLNNVGLYPVRSLLTAKLADMRKRGIHSVLEVLYPVDAKVVMETEDLLRGVGILIDNAMEAVPQTDGTVRIVLLQEEQELYIAVSNNYEKEPELSALTRKGYTTKGRGRGTGLTSYRRIVSGYKGCVTRTYLKDGYFVQELRLPAA</sequence>
<feature type="transmembrane region" description="Helical" evidence="2">
    <location>
        <begin position="177"/>
        <end position="194"/>
    </location>
</feature>
<comment type="caution">
    <text evidence="4">The sequence shown here is derived from an EMBL/GenBank/DDBJ whole genome shotgun (WGS) entry which is preliminary data.</text>
</comment>
<dbReference type="InterPro" id="IPR036890">
    <property type="entry name" value="HATPase_C_sf"/>
</dbReference>
<protein>
    <recommendedName>
        <fullName evidence="3">Sensor histidine kinase NatK-like C-terminal domain-containing protein</fullName>
    </recommendedName>
</protein>
<accession>N2A405</accession>
<dbReference type="STRING" id="1235802.C823_05656"/>
<feature type="transmembrane region" description="Helical" evidence="2">
    <location>
        <begin position="69"/>
        <end position="90"/>
    </location>
</feature>
<feature type="transmembrane region" description="Helical" evidence="2">
    <location>
        <begin position="6"/>
        <end position="29"/>
    </location>
</feature>
<reference evidence="4 5" key="1">
    <citation type="journal article" date="2014" name="Genome Announc.">
        <title>Draft genome sequences of the altered schaedler flora, a defined bacterial community from gnotobiotic mice.</title>
        <authorList>
            <person name="Wannemuehler M.J."/>
            <person name="Overstreet A.M."/>
            <person name="Ward D.V."/>
            <person name="Phillips G.J."/>
        </authorList>
    </citation>
    <scope>NUCLEOTIDE SEQUENCE [LARGE SCALE GENOMIC DNA]</scope>
    <source>
        <strain evidence="4 5">ASF492</strain>
    </source>
</reference>
<evidence type="ECO:0000256" key="1">
    <source>
        <dbReference type="SAM" id="Coils"/>
    </source>
</evidence>
<proteinExistence type="predicted"/>
<dbReference type="SUPFAM" id="SSF55874">
    <property type="entry name" value="ATPase domain of HSP90 chaperone/DNA topoisomerase II/histidine kinase"/>
    <property type="match status" value="1"/>
</dbReference>
<feature type="domain" description="Sensor histidine kinase NatK-like C-terminal" evidence="3">
    <location>
        <begin position="351"/>
        <end position="453"/>
    </location>
</feature>
<dbReference type="Gene3D" id="3.30.565.10">
    <property type="entry name" value="Histidine kinase-like ATPase, C-terminal domain"/>
    <property type="match status" value="1"/>
</dbReference>
<dbReference type="EMBL" id="AQFT01000175">
    <property type="protein sequence ID" value="EMZ19104.1"/>
    <property type="molecule type" value="Genomic_DNA"/>
</dbReference>
<feature type="coiled-coil region" evidence="1">
    <location>
        <begin position="236"/>
        <end position="266"/>
    </location>
</feature>